<accession>A0A9D1LQS5</accession>
<feature type="compositionally biased region" description="Basic and acidic residues" evidence="2">
    <location>
        <begin position="450"/>
        <end position="468"/>
    </location>
</feature>
<feature type="compositionally biased region" description="Pro residues" evidence="2">
    <location>
        <begin position="215"/>
        <end position="225"/>
    </location>
</feature>
<feature type="region of interest" description="Disordered" evidence="2">
    <location>
        <begin position="450"/>
        <end position="472"/>
    </location>
</feature>
<reference evidence="3" key="2">
    <citation type="journal article" date="2021" name="PeerJ">
        <title>Extensive microbial diversity within the chicken gut microbiome revealed by metagenomics and culture.</title>
        <authorList>
            <person name="Gilroy R."/>
            <person name="Ravi A."/>
            <person name="Getino M."/>
            <person name="Pursley I."/>
            <person name="Horton D.L."/>
            <person name="Alikhan N.F."/>
            <person name="Baker D."/>
            <person name="Gharbi K."/>
            <person name="Hall N."/>
            <person name="Watson M."/>
            <person name="Adriaenssens E.M."/>
            <person name="Foster-Nyarko E."/>
            <person name="Jarju S."/>
            <person name="Secka A."/>
            <person name="Antonio M."/>
            <person name="Oren A."/>
            <person name="Chaudhuri R.R."/>
            <person name="La Ragione R."/>
            <person name="Hildebrand F."/>
            <person name="Pallen M.J."/>
        </authorList>
    </citation>
    <scope>NUCLEOTIDE SEQUENCE</scope>
    <source>
        <strain evidence="3">ChiSxjej2B14-8506</strain>
    </source>
</reference>
<proteinExistence type="predicted"/>
<gene>
    <name evidence="3" type="ORF">IAC59_03490</name>
</gene>
<organism evidence="3 4">
    <name type="scientific">Candidatus Fimadaptatus faecigallinarum</name>
    <dbReference type="NCBI Taxonomy" id="2840814"/>
    <lineage>
        <taxon>Bacteria</taxon>
        <taxon>Bacillati</taxon>
        <taxon>Bacillota</taxon>
        <taxon>Clostridia</taxon>
        <taxon>Eubacteriales</taxon>
        <taxon>Candidatus Fimadaptatus</taxon>
    </lineage>
</organism>
<keyword evidence="1" id="KW-0175">Coiled coil</keyword>
<dbReference type="Proteomes" id="UP000824123">
    <property type="component" value="Unassembled WGS sequence"/>
</dbReference>
<feature type="region of interest" description="Disordered" evidence="2">
    <location>
        <begin position="204"/>
        <end position="237"/>
    </location>
</feature>
<reference evidence="3" key="1">
    <citation type="submission" date="2020-10" db="EMBL/GenBank/DDBJ databases">
        <authorList>
            <person name="Gilroy R."/>
        </authorList>
    </citation>
    <scope>NUCLEOTIDE SEQUENCE</scope>
    <source>
        <strain evidence="3">ChiSxjej2B14-8506</strain>
    </source>
</reference>
<protein>
    <submittedName>
        <fullName evidence="3">Uncharacterized protein</fullName>
    </submittedName>
</protein>
<evidence type="ECO:0000313" key="4">
    <source>
        <dbReference type="Proteomes" id="UP000824123"/>
    </source>
</evidence>
<evidence type="ECO:0000313" key="3">
    <source>
        <dbReference type="EMBL" id="HIU46306.1"/>
    </source>
</evidence>
<name>A0A9D1LQS5_9FIRM</name>
<dbReference type="EMBL" id="DVNK01000025">
    <property type="protein sequence ID" value="HIU46306.1"/>
    <property type="molecule type" value="Genomic_DNA"/>
</dbReference>
<evidence type="ECO:0000256" key="1">
    <source>
        <dbReference type="SAM" id="Coils"/>
    </source>
</evidence>
<sequence>MAINGCLTLAWLEEDDPSRGFFRVRPAAVISATPQAYVHGGEYGEDGFLRVVPDKNEMSTFKLRMRTLGKLCLIDLREHPRENDKIRQNKNYALGSDRNPFMIYSDVIRELPQGLVCEVVGQGRKPLAMNTVFVSGDGALTGPYQFDGAAFKPCEGCARTPDADCAARLLELDDAQGSHVQLLVATIDNIDALQLSPISAFVPERAHPQHAAEPVPEPGPAPTAEPAPAAAAEPAADAAQKPIPYALKALKAQMGLNPRRGRSLSEVVDEQWRMRKQEELGQSVPPLAGSEPVESPAEHALNAVAAAWEFQGARAPLLKGLIAQDELVRRLFEVWTPQERSAPTDARLIELEADRLRLITEIDGLTRRSRDMKAEVLRELERTGEADAEALRNSLVLLQQQIDQRQARLDELAAQQHALEAGIAQELGRPLTERVAEQLVAERMSELLRAEPRAVEPEPEPRADEPADGKPSCRALLAPDELIDRLSLGLRAHGWQFKRDAVVHMLTVLALDRPLIATDFAGQDDAWLGEALSDALGDDGLKLRARLNGPASAPDASGRALYSVLSHPDGEPVSAAGLDAGFIVRLKAELCVPAMAAELPAIDPASYAALAAGELSDTASARLRALAARLGEFGAQVPHGAFCDCARYIAAAAPRLSGGEDMALDYAFASRILPAVLVAASDELIRALPEIFSGMSECLATMRVPLPVDR</sequence>
<dbReference type="AlphaFoldDB" id="A0A9D1LQS5"/>
<evidence type="ECO:0000256" key="2">
    <source>
        <dbReference type="SAM" id="MobiDB-lite"/>
    </source>
</evidence>
<feature type="compositionally biased region" description="Low complexity" evidence="2">
    <location>
        <begin position="226"/>
        <end position="237"/>
    </location>
</feature>
<comment type="caution">
    <text evidence="3">The sequence shown here is derived from an EMBL/GenBank/DDBJ whole genome shotgun (WGS) entry which is preliminary data.</text>
</comment>
<feature type="coiled-coil region" evidence="1">
    <location>
        <begin position="348"/>
        <end position="415"/>
    </location>
</feature>